<dbReference type="EMBL" id="JAHWQX010000001">
    <property type="protein sequence ID" value="MBW3096719.1"/>
    <property type="molecule type" value="Genomic_DNA"/>
</dbReference>
<gene>
    <name evidence="1" type="ORF">KY465_05450</name>
</gene>
<reference evidence="1" key="1">
    <citation type="submission" date="2021-07" db="EMBL/GenBank/DDBJ databases">
        <title>Pseudohoeflea marina sp. nov. a polyhydroxyalcanoate-producing bacterium.</title>
        <authorList>
            <person name="Zheng W."/>
            <person name="Yu S."/>
            <person name="Huang Y."/>
        </authorList>
    </citation>
    <scope>NUCLEOTIDE SEQUENCE</scope>
    <source>
        <strain evidence="1">DP4N28-3</strain>
    </source>
</reference>
<evidence type="ECO:0000313" key="2">
    <source>
        <dbReference type="Proteomes" id="UP001430804"/>
    </source>
</evidence>
<evidence type="ECO:0000313" key="1">
    <source>
        <dbReference type="EMBL" id="MBW3096719.1"/>
    </source>
</evidence>
<dbReference type="RefSeq" id="WP_219200541.1">
    <property type="nucleotide sequence ID" value="NZ_JAHWQX010000001.1"/>
</dbReference>
<sequence>MMSVSAHRATDLPRRNWGPWQLQGAVTALFAHPGHELFILTLLSDCGATINCVSDGSGGAAADRSAISRDLMSACGCSLGPVHAEIVRKERQHDHGLDRLEDLYAQILSN</sequence>
<name>A0ABS6WNR8_9HYPH</name>
<comment type="caution">
    <text evidence="1">The sequence shown here is derived from an EMBL/GenBank/DDBJ whole genome shotgun (WGS) entry which is preliminary data.</text>
</comment>
<proteinExistence type="predicted"/>
<protein>
    <submittedName>
        <fullName evidence="1">Uncharacterized protein</fullName>
    </submittedName>
</protein>
<accession>A0ABS6WNR8</accession>
<dbReference type="Proteomes" id="UP001430804">
    <property type="component" value="Unassembled WGS sequence"/>
</dbReference>
<organism evidence="1 2">
    <name type="scientific">Pseudohoeflea coraliihabitans</name>
    <dbReference type="NCBI Taxonomy" id="2860393"/>
    <lineage>
        <taxon>Bacteria</taxon>
        <taxon>Pseudomonadati</taxon>
        <taxon>Pseudomonadota</taxon>
        <taxon>Alphaproteobacteria</taxon>
        <taxon>Hyphomicrobiales</taxon>
        <taxon>Rhizobiaceae</taxon>
        <taxon>Pseudohoeflea</taxon>
    </lineage>
</organism>
<keyword evidence="2" id="KW-1185">Reference proteome</keyword>